<dbReference type="EMBL" id="CAMGYJ010000004">
    <property type="protein sequence ID" value="CAI0404700.1"/>
    <property type="molecule type" value="Genomic_DNA"/>
</dbReference>
<keyword evidence="2" id="KW-1185">Reference proteome</keyword>
<dbReference type="SUPFAM" id="SSF56672">
    <property type="entry name" value="DNA/RNA polymerases"/>
    <property type="match status" value="1"/>
</dbReference>
<evidence type="ECO:0000313" key="2">
    <source>
        <dbReference type="Proteomes" id="UP001154282"/>
    </source>
</evidence>
<proteinExistence type="predicted"/>
<dbReference type="Proteomes" id="UP001154282">
    <property type="component" value="Unassembled WGS sequence"/>
</dbReference>
<evidence type="ECO:0000313" key="1">
    <source>
        <dbReference type="EMBL" id="CAI0404700.1"/>
    </source>
</evidence>
<feature type="non-terminal residue" evidence="1">
    <location>
        <position position="1"/>
    </location>
</feature>
<protein>
    <submittedName>
        <fullName evidence="1">Uncharacterized protein</fullName>
    </submittedName>
</protein>
<dbReference type="CDD" id="cd09272">
    <property type="entry name" value="RNase_HI_RT_Ty1"/>
    <property type="match status" value="1"/>
</dbReference>
<organism evidence="1 2">
    <name type="scientific">Linum tenue</name>
    <dbReference type="NCBI Taxonomy" id="586396"/>
    <lineage>
        <taxon>Eukaryota</taxon>
        <taxon>Viridiplantae</taxon>
        <taxon>Streptophyta</taxon>
        <taxon>Embryophyta</taxon>
        <taxon>Tracheophyta</taxon>
        <taxon>Spermatophyta</taxon>
        <taxon>Magnoliopsida</taxon>
        <taxon>eudicotyledons</taxon>
        <taxon>Gunneridae</taxon>
        <taxon>Pentapetalae</taxon>
        <taxon>rosids</taxon>
        <taxon>fabids</taxon>
        <taxon>Malpighiales</taxon>
        <taxon>Linaceae</taxon>
        <taxon>Linum</taxon>
    </lineage>
</organism>
<comment type="caution">
    <text evidence="1">The sequence shown here is derived from an EMBL/GenBank/DDBJ whole genome shotgun (WGS) entry which is preliminary data.</text>
</comment>
<gene>
    <name evidence="1" type="ORF">LITE_LOCUS12578</name>
</gene>
<accession>A0AAV0J6V8</accession>
<dbReference type="InterPro" id="IPR043502">
    <property type="entry name" value="DNA/RNA_pol_sf"/>
</dbReference>
<dbReference type="PANTHER" id="PTHR11439:SF498">
    <property type="entry name" value="DNAK FAMILY PROTEIN"/>
    <property type="match status" value="1"/>
</dbReference>
<sequence>VNILSQFVHRPGPEHVAAANRVLRYLKKSPGQGLFFPKSGDLELVAYCYADWAGCQTTRRSTTGYYIQLGGAPVSWRTKKQKVVSRSSAEAEYRAMASTVSEVLWLRFLLEELGVRQQGSMPLYCDNQAALHIAANPVFHERTKHVEMDCYFVREQVASKEIEPKKIGTAAQQADIFTKALGNEQFHTLLSKLGVRDLHTPT</sequence>
<reference evidence="1" key="1">
    <citation type="submission" date="2022-08" db="EMBL/GenBank/DDBJ databases">
        <authorList>
            <person name="Gutierrez-Valencia J."/>
        </authorList>
    </citation>
    <scope>NUCLEOTIDE SEQUENCE</scope>
</reference>
<dbReference type="AlphaFoldDB" id="A0AAV0J6V8"/>
<name>A0AAV0J6V8_9ROSI</name>
<dbReference type="PANTHER" id="PTHR11439">
    <property type="entry name" value="GAG-POL-RELATED RETROTRANSPOSON"/>
    <property type="match status" value="1"/>
</dbReference>